<name>A0ABU7K998_9ACTN</name>
<reference evidence="1 2" key="1">
    <citation type="submission" date="2023-08" db="EMBL/GenBank/DDBJ databases">
        <authorList>
            <person name="Girao M."/>
            <person name="Carvalho M.F."/>
        </authorList>
    </citation>
    <scope>NUCLEOTIDE SEQUENCE [LARGE SCALE GENOMIC DNA]</scope>
    <source>
        <strain evidence="1 2">CT-R113</strain>
    </source>
</reference>
<keyword evidence="2" id="KW-1185">Reference proteome</keyword>
<organism evidence="1 2">
    <name type="scientific">Nocardiopsis codii</name>
    <dbReference type="NCBI Taxonomy" id="3065942"/>
    <lineage>
        <taxon>Bacteria</taxon>
        <taxon>Bacillati</taxon>
        <taxon>Actinomycetota</taxon>
        <taxon>Actinomycetes</taxon>
        <taxon>Streptosporangiales</taxon>
        <taxon>Nocardiopsidaceae</taxon>
        <taxon>Nocardiopsis</taxon>
    </lineage>
</organism>
<comment type="caution">
    <text evidence="1">The sequence shown here is derived from an EMBL/GenBank/DDBJ whole genome shotgun (WGS) entry which is preliminary data.</text>
</comment>
<dbReference type="RefSeq" id="WP_330092592.1">
    <property type="nucleotide sequence ID" value="NZ_JAUZMY010000015.1"/>
</dbReference>
<gene>
    <name evidence="1" type="ORF">Q8791_16445</name>
</gene>
<protein>
    <submittedName>
        <fullName evidence="1">Uncharacterized protein</fullName>
    </submittedName>
</protein>
<proteinExistence type="predicted"/>
<accession>A0ABU7K998</accession>
<evidence type="ECO:0000313" key="1">
    <source>
        <dbReference type="EMBL" id="MEE2038814.1"/>
    </source>
</evidence>
<evidence type="ECO:0000313" key="2">
    <source>
        <dbReference type="Proteomes" id="UP001356095"/>
    </source>
</evidence>
<dbReference type="EMBL" id="JAUZMY010000015">
    <property type="protein sequence ID" value="MEE2038814.1"/>
    <property type="molecule type" value="Genomic_DNA"/>
</dbReference>
<dbReference type="Proteomes" id="UP001356095">
    <property type="component" value="Unassembled WGS sequence"/>
</dbReference>
<sequence length="129" mass="13849">MDTSLRVLVAEEGSPPDRVDEMTRQLRRELLQLDVDDVAPARGGGAPPGARAWGVAETGALLVTMGQSANALRAVVDAVRNWRARCRERPAIRLVIDGDVLEISEATPDQAARSFELFADRHSSDGAGS</sequence>